<dbReference type="HOGENOM" id="CLU_304380_0_0_14"/>
<keyword evidence="1" id="KW-1133">Transmembrane helix</keyword>
<feature type="transmembrane region" description="Helical" evidence="1">
    <location>
        <begin position="615"/>
        <end position="635"/>
    </location>
</feature>
<gene>
    <name evidence="2" type="ordered locus">MPNE_0458</name>
</gene>
<dbReference type="KEGG" id="mpj:MPNE_0458"/>
<dbReference type="PaxDb" id="722438-MPNE_0458"/>
<dbReference type="Proteomes" id="UP000007756">
    <property type="component" value="Chromosome"/>
</dbReference>
<dbReference type="GeneID" id="66608945"/>
<name>A0A0H3DPH3_MYCPB</name>
<feature type="transmembrane region" description="Helical" evidence="1">
    <location>
        <begin position="516"/>
        <end position="536"/>
    </location>
</feature>
<feature type="transmembrane region" description="Helical" evidence="1">
    <location>
        <begin position="822"/>
        <end position="852"/>
    </location>
</feature>
<accession>A0A0H3DPH3</accession>
<reference evidence="2 3" key="1">
    <citation type="journal article" date="2010" name="Appl. Environ. Microbiol.">
        <title>Targeted chromosomal knockouts in Mycoplasma pneumoniae.</title>
        <authorList>
            <person name="Krishnakumar R."/>
            <person name="Assad-Garcia N."/>
            <person name="Benders G.A."/>
            <person name="Phan Q."/>
            <person name="Montague M.G."/>
            <person name="Glass J.I."/>
        </authorList>
    </citation>
    <scope>NUCLEOTIDE SEQUENCE [LARGE SCALE GENOMIC DNA]</scope>
    <source>
        <strain evidence="3">ATCC 15531 / DSM 22911 / NBRC 14401 / NCTC 10119 / FH</strain>
    </source>
</reference>
<feature type="transmembrane region" description="Helical" evidence="1">
    <location>
        <begin position="647"/>
        <end position="670"/>
    </location>
</feature>
<dbReference type="NCBIfam" id="NF045752">
    <property type="entry name" value="MPN396"/>
    <property type="match status" value="1"/>
</dbReference>
<keyword evidence="1" id="KW-0812">Transmembrane</keyword>
<dbReference type="EMBL" id="CP002077">
    <property type="protein sequence ID" value="ADK87094.1"/>
    <property type="molecule type" value="Genomic_DNA"/>
</dbReference>
<protein>
    <submittedName>
        <fullName evidence="2">Uncharacterized protein</fullName>
    </submittedName>
</protein>
<evidence type="ECO:0000313" key="2">
    <source>
        <dbReference type="EMBL" id="ADK87094.1"/>
    </source>
</evidence>
<keyword evidence="1" id="KW-0472">Membrane</keyword>
<feature type="transmembrane region" description="Helical" evidence="1">
    <location>
        <begin position="569"/>
        <end position="594"/>
    </location>
</feature>
<dbReference type="RefSeq" id="WP_014574966.1">
    <property type="nucleotide sequence ID" value="NZ_CP010546.1"/>
</dbReference>
<dbReference type="PATRIC" id="fig|722438.3.peg.442"/>
<proteinExistence type="predicted"/>
<feature type="transmembrane region" description="Helical" evidence="1">
    <location>
        <begin position="543"/>
        <end position="563"/>
    </location>
</feature>
<feature type="transmembrane region" description="Helical" evidence="1">
    <location>
        <begin position="12"/>
        <end position="34"/>
    </location>
</feature>
<feature type="transmembrane region" description="Helical" evidence="1">
    <location>
        <begin position="760"/>
        <end position="780"/>
    </location>
</feature>
<evidence type="ECO:0000313" key="3">
    <source>
        <dbReference type="Proteomes" id="UP000007756"/>
    </source>
</evidence>
<dbReference type="AlphaFoldDB" id="A0A0H3DPH3"/>
<feature type="transmembrane region" description="Helical" evidence="1">
    <location>
        <begin position="905"/>
        <end position="931"/>
    </location>
</feature>
<feature type="transmembrane region" description="Helical" evidence="1">
    <location>
        <begin position="873"/>
        <end position="893"/>
    </location>
</feature>
<dbReference type="STRING" id="722438.F539_02215"/>
<organism evidence="2 3">
    <name type="scientific">Mycoplasmoides pneumoniae (strain ATCC 15531 / DSM 23978 / CIP 103766 / NBRC 14401 / NCTC 10119 / FH)</name>
    <name type="common">Mycoplasma pneumoniae</name>
    <dbReference type="NCBI Taxonomy" id="722438"/>
    <lineage>
        <taxon>Bacteria</taxon>
        <taxon>Bacillati</taxon>
        <taxon>Mycoplasmatota</taxon>
        <taxon>Mycoplasmoidales</taxon>
        <taxon>Mycoplasmoidaceae</taxon>
        <taxon>Mycoplasmoides</taxon>
    </lineage>
</organism>
<dbReference type="SUPFAM" id="SSF82866">
    <property type="entry name" value="Multidrug efflux transporter AcrB transmembrane domain"/>
    <property type="match status" value="1"/>
</dbReference>
<dbReference type="eggNOG" id="COG0841">
    <property type="taxonomic scope" value="Bacteria"/>
</dbReference>
<evidence type="ECO:0000256" key="1">
    <source>
        <dbReference type="SAM" id="Phobius"/>
    </source>
</evidence>
<sequence length="971" mass="108269">MGLKKRVSFDWLLKIGIILVLAFLGLFGIIFGSYKLLNDSRLGVVFNGSTTTTVYFLNHKSKDANKELDPTQKKDGNGNGNNTEMITDVNGFLNNIEKSYANSLYAQGFSSVNITKNSHDTSAKELSDKGVFDSSWLVNDGLPSISVTFEQRREEARTRARKRQIDAQVKRNALSAIEHNYKLSLETTDGIVLFDSFDKEFIRNSLTAVVPQTTNTNSALTFEYKLSKNVITKESLHNDFLDFIKSKSLTDSDYNTGNGQKSVEGSGKWFKDKANGSAQNGNKTLVLWKDKEGAVQYVRNIFNVPKGGTDYLTFNEREKNLWDFLHAEGNFSSGDNLFLQKNNNGNSPITKASDITLKNIYYIYAAPTHFSQVATKDNNNKDAADVVTVANSADTRKLRSGDATGFSGLFSNYILAEIRTEDPVAKNGDPVKVNATLQSFLDSNNQRLEHGGNIKFQVANFVNNDGSYVPASYLEASRVKVLLSNGFPETATIAAANTKLVNAPLSNTLARDVSNFASSFIALGVIILLATIALGIRYKLLGLYKALALALSAISSLAFFNAVGGVVDVFSFVGIFFVVAVNIINLITLAELFLRNIKNNASIVESWKLCLKRSFFTMIETHICWLLSALVVIYLSNYQVQQLGTLMAVSAITSYFLNYGLGVILVWLFVSSHSGLEWRFFLYKKDAQALTKTSSNCSILTENNDIQTDFFISKNQHDFFGKKKWSLLFIWLTVLAFGVVMLGLYLGAPQLLGNFLAADIESSTGIMLGVGVISLLYLLYSLPRYGVAYGISYLIALILLAAGLFGAMYLANFIFRIDQSTIQLIIFVYLFWLFFQARIGQTTIWTYCYWFKRSLKDRVFVKNLFNDNVNSQWRLDLIGSSVLILLFIVYAAFNFGGINGTINLVIFYLIAIVALFSVFVNGLPLFSFGLINGWLSPYNYVQIHITLRHKKQMFKEVDQIEEQLISGINSF</sequence>
<feature type="transmembrane region" description="Helical" evidence="1">
    <location>
        <begin position="787"/>
        <end position="810"/>
    </location>
</feature>
<feature type="transmembrane region" description="Helical" evidence="1">
    <location>
        <begin position="725"/>
        <end position="748"/>
    </location>
</feature>